<evidence type="ECO:0000313" key="2">
    <source>
        <dbReference type="Proteomes" id="UP000000599"/>
    </source>
</evidence>
<dbReference type="EMBL" id="CR382136">
    <property type="protein sequence ID" value="CAG86971.2"/>
    <property type="molecule type" value="Genomic_DNA"/>
</dbReference>
<reference evidence="1 2" key="1">
    <citation type="journal article" date="2004" name="Nature">
        <title>Genome evolution in yeasts.</title>
        <authorList>
            <consortium name="Genolevures"/>
            <person name="Dujon B."/>
            <person name="Sherman D."/>
            <person name="Fischer G."/>
            <person name="Durrens P."/>
            <person name="Casaregola S."/>
            <person name="Lafontaine I."/>
            <person name="de Montigny J."/>
            <person name="Marck C."/>
            <person name="Neuveglise C."/>
            <person name="Talla E."/>
            <person name="Goffard N."/>
            <person name="Frangeul L."/>
            <person name="Aigle M."/>
            <person name="Anthouard V."/>
            <person name="Babour A."/>
            <person name="Barbe V."/>
            <person name="Barnay S."/>
            <person name="Blanchin S."/>
            <person name="Beckerich J.M."/>
            <person name="Beyne E."/>
            <person name="Bleykasten C."/>
            <person name="Boisrame A."/>
            <person name="Boyer J."/>
            <person name="Cattolico L."/>
            <person name="Confanioleri F."/>
            <person name="de Daruvar A."/>
            <person name="Despons L."/>
            <person name="Fabre E."/>
            <person name="Fairhead C."/>
            <person name="Ferry-Dumazet H."/>
            <person name="Groppi A."/>
            <person name="Hantraye F."/>
            <person name="Hennequin C."/>
            <person name="Jauniaux N."/>
            <person name="Joyet P."/>
            <person name="Kachouri R."/>
            <person name="Kerrest A."/>
            <person name="Koszul R."/>
            <person name="Lemaire M."/>
            <person name="Lesur I."/>
            <person name="Ma L."/>
            <person name="Muller H."/>
            <person name="Nicaud J.M."/>
            <person name="Nikolski M."/>
            <person name="Oztas S."/>
            <person name="Ozier-Kalogeropoulos O."/>
            <person name="Pellenz S."/>
            <person name="Potier S."/>
            <person name="Richard G.F."/>
            <person name="Straub M.L."/>
            <person name="Suleau A."/>
            <person name="Swennene D."/>
            <person name="Tekaia F."/>
            <person name="Wesolowski-Louvel M."/>
            <person name="Westhof E."/>
            <person name="Wirth B."/>
            <person name="Zeniou-Meyer M."/>
            <person name="Zivanovic I."/>
            <person name="Bolotin-Fukuhara M."/>
            <person name="Thierry A."/>
            <person name="Bouchier C."/>
            <person name="Caudron B."/>
            <person name="Scarpelli C."/>
            <person name="Gaillardin C."/>
            <person name="Weissenbach J."/>
            <person name="Wincker P."/>
            <person name="Souciet J.L."/>
        </authorList>
    </citation>
    <scope>NUCLEOTIDE SEQUENCE [LARGE SCALE GENOMIC DNA]</scope>
    <source>
        <strain evidence="2">ATCC 36239 / CBS 767 / BCRC 21394 / JCM 1990 / NBRC 0083 / IGC 2968</strain>
    </source>
</reference>
<evidence type="ECO:0000313" key="1">
    <source>
        <dbReference type="EMBL" id="CAG86971.2"/>
    </source>
</evidence>
<gene>
    <name evidence="1" type="ordered locus">DEHA2D08382g</name>
</gene>
<name>Q6BSJ5_DEBHA</name>
<dbReference type="AlphaFoldDB" id="Q6BSJ5"/>
<sequence>MYNLLERHFTFVIKLNHDLDNVLEDYQISKIAIFIGSGGHVFRDVEAGLFYRGDNKLQSTWNQSVYSLRLLR</sequence>
<dbReference type="Proteomes" id="UP000000599">
    <property type="component" value="Chromosome D"/>
</dbReference>
<dbReference type="RefSeq" id="XP_458825.2">
    <property type="nucleotide sequence ID" value="XM_458825.1"/>
</dbReference>
<organism evidence="1 2">
    <name type="scientific">Debaryomyces hansenii (strain ATCC 36239 / CBS 767 / BCRC 21394 / JCM 1990 / NBRC 0083 / IGC 2968)</name>
    <name type="common">Yeast</name>
    <name type="synonym">Torulaspora hansenii</name>
    <dbReference type="NCBI Taxonomy" id="284592"/>
    <lineage>
        <taxon>Eukaryota</taxon>
        <taxon>Fungi</taxon>
        <taxon>Dikarya</taxon>
        <taxon>Ascomycota</taxon>
        <taxon>Saccharomycotina</taxon>
        <taxon>Pichiomycetes</taxon>
        <taxon>Debaryomycetaceae</taxon>
        <taxon>Debaryomyces</taxon>
    </lineage>
</organism>
<accession>Q6BSJ5</accession>
<dbReference type="InParanoid" id="Q6BSJ5"/>
<keyword evidence="2" id="KW-1185">Reference proteome</keyword>
<dbReference type="OrthoDB" id="3345469at2759"/>
<protein>
    <submittedName>
        <fullName evidence="1">DEHA2D08382p</fullName>
    </submittedName>
</protein>
<dbReference type="HOGENOM" id="CLU_2722184_0_0_1"/>
<dbReference type="GeneID" id="2901513"/>
<dbReference type="KEGG" id="dha:DEHA2D08382g"/>
<proteinExistence type="predicted"/>